<evidence type="ECO:0000313" key="1">
    <source>
        <dbReference type="EMBL" id="MPD05988.1"/>
    </source>
</evidence>
<reference evidence="1 2" key="1">
    <citation type="submission" date="2019-05" db="EMBL/GenBank/DDBJ databases">
        <title>Another draft genome of Portunus trituberculatus and its Hox gene families provides insights of decapod evolution.</title>
        <authorList>
            <person name="Jeong J.-H."/>
            <person name="Song I."/>
            <person name="Kim S."/>
            <person name="Choi T."/>
            <person name="Kim D."/>
            <person name="Ryu S."/>
            <person name="Kim W."/>
        </authorList>
    </citation>
    <scope>NUCLEOTIDE SEQUENCE [LARGE SCALE GENOMIC DNA]</scope>
    <source>
        <tissue evidence="1">Muscle</tissue>
    </source>
</reference>
<keyword evidence="2" id="KW-1185">Reference proteome</keyword>
<dbReference type="AlphaFoldDB" id="A0A5B7KKW1"/>
<dbReference type="OrthoDB" id="5989513at2759"/>
<protein>
    <submittedName>
        <fullName evidence="1">Uncharacterized protein</fullName>
    </submittedName>
</protein>
<gene>
    <name evidence="1" type="ORF">E2C01_101762</name>
</gene>
<evidence type="ECO:0000313" key="2">
    <source>
        <dbReference type="Proteomes" id="UP000324222"/>
    </source>
</evidence>
<dbReference type="EMBL" id="VSRR010148793">
    <property type="protein sequence ID" value="MPD05988.1"/>
    <property type="molecule type" value="Genomic_DNA"/>
</dbReference>
<name>A0A5B7KKW1_PORTR</name>
<comment type="caution">
    <text evidence="1">The sequence shown here is derived from an EMBL/GenBank/DDBJ whole genome shotgun (WGS) entry which is preliminary data.</text>
</comment>
<organism evidence="1 2">
    <name type="scientific">Portunus trituberculatus</name>
    <name type="common">Swimming crab</name>
    <name type="synonym">Neptunus trituberculatus</name>
    <dbReference type="NCBI Taxonomy" id="210409"/>
    <lineage>
        <taxon>Eukaryota</taxon>
        <taxon>Metazoa</taxon>
        <taxon>Ecdysozoa</taxon>
        <taxon>Arthropoda</taxon>
        <taxon>Crustacea</taxon>
        <taxon>Multicrustacea</taxon>
        <taxon>Malacostraca</taxon>
        <taxon>Eumalacostraca</taxon>
        <taxon>Eucarida</taxon>
        <taxon>Decapoda</taxon>
        <taxon>Pleocyemata</taxon>
        <taxon>Brachyura</taxon>
        <taxon>Eubrachyura</taxon>
        <taxon>Portunoidea</taxon>
        <taxon>Portunidae</taxon>
        <taxon>Portuninae</taxon>
        <taxon>Portunus</taxon>
    </lineage>
</organism>
<sequence length="47" mass="5246">MVGRTENFHGCLKKIAVMSGAASEEMVWHKGLSSSTYRGVMNRCRTK</sequence>
<accession>A0A5B7KKW1</accession>
<dbReference type="Proteomes" id="UP000324222">
    <property type="component" value="Unassembled WGS sequence"/>
</dbReference>
<proteinExistence type="predicted"/>